<accession>C7B189</accession>
<name>C7B189_ANTPE</name>
<organism evidence="10">
    <name type="scientific">Antheraea pernyi</name>
    <name type="common">Chinese oak silk moth</name>
    <name type="synonym">Bombyx pernyi</name>
    <dbReference type="NCBI Taxonomy" id="7119"/>
    <lineage>
        <taxon>Eukaryota</taxon>
        <taxon>Metazoa</taxon>
        <taxon>Ecdysozoa</taxon>
        <taxon>Arthropoda</taxon>
        <taxon>Hexapoda</taxon>
        <taxon>Insecta</taxon>
        <taxon>Pterygota</taxon>
        <taxon>Neoptera</taxon>
        <taxon>Endopterygota</taxon>
        <taxon>Lepidoptera</taxon>
        <taxon>Glossata</taxon>
        <taxon>Ditrysia</taxon>
        <taxon>Bombycoidea</taxon>
        <taxon>Saturniidae</taxon>
        <taxon>Saturniinae</taxon>
        <taxon>Saturniini</taxon>
        <taxon>Antheraea</taxon>
    </lineage>
</organism>
<keyword evidence="2 8" id="KW-0732">Signal</keyword>
<keyword evidence="4" id="KW-0442">Lipid degradation</keyword>
<dbReference type="PANTHER" id="PTHR11005">
    <property type="entry name" value="LYSOSOMAL ACID LIPASE-RELATED"/>
    <property type="match status" value="1"/>
</dbReference>
<feature type="signal peptide" evidence="8">
    <location>
        <begin position="1"/>
        <end position="18"/>
    </location>
</feature>
<reference evidence="10" key="1">
    <citation type="journal article" date="2009" name="Int. J. Biol. Sci.">
        <title>Construction of a full-length cDNA Library from Chinese oak silkworm pupa and identification of a KK-42-binding protein gene in relation to pupa-diapause termination.</title>
        <authorList>
            <person name="Li Y.P."/>
            <person name="Xia R.X."/>
            <person name="Wang H."/>
            <person name="Li X.S."/>
            <person name="Liu Y.Q."/>
            <person name="Wei Z.J."/>
            <person name="Lu C."/>
            <person name="Xiang Z.H."/>
        </authorList>
    </citation>
    <scope>NUCLEOTIDE SEQUENCE</scope>
    <source>
        <strain evidence="10">Shenhuang No. 1</strain>
    </source>
</reference>
<dbReference type="FunFam" id="3.40.50.1820:FF:000057">
    <property type="entry name" value="Lipase"/>
    <property type="match status" value="1"/>
</dbReference>
<evidence type="ECO:0000313" key="10">
    <source>
        <dbReference type="EMBL" id="ACT53735.1"/>
    </source>
</evidence>
<evidence type="ECO:0000256" key="6">
    <source>
        <dbReference type="ARBA" id="ARBA00023180"/>
    </source>
</evidence>
<dbReference type="Pfam" id="PF04083">
    <property type="entry name" value="Abhydro_lipase"/>
    <property type="match status" value="1"/>
</dbReference>
<feature type="chain" id="PRO_5002975909" evidence="8">
    <location>
        <begin position="19"/>
        <end position="502"/>
    </location>
</feature>
<proteinExistence type="evidence at transcript level"/>
<evidence type="ECO:0000256" key="2">
    <source>
        <dbReference type="ARBA" id="ARBA00022729"/>
    </source>
</evidence>
<dbReference type="SUPFAM" id="SSF53474">
    <property type="entry name" value="alpha/beta-Hydrolases"/>
    <property type="match status" value="1"/>
</dbReference>
<evidence type="ECO:0000259" key="9">
    <source>
        <dbReference type="Pfam" id="PF04083"/>
    </source>
</evidence>
<reference evidence="10" key="2">
    <citation type="submission" date="2009-02" db="EMBL/GenBank/DDBJ databases">
        <authorList>
            <person name="Liu Y.-Q."/>
        </authorList>
    </citation>
    <scope>NUCLEOTIDE SEQUENCE</scope>
    <source>
        <strain evidence="10">Shenhuang No. 1</strain>
    </source>
</reference>
<dbReference type="InterPro" id="IPR006693">
    <property type="entry name" value="AB_hydrolase_lipase"/>
</dbReference>
<dbReference type="EMBL" id="FJ744151">
    <property type="protein sequence ID" value="ACT53735.1"/>
    <property type="molecule type" value="mRNA"/>
</dbReference>
<evidence type="ECO:0000256" key="4">
    <source>
        <dbReference type="ARBA" id="ARBA00022963"/>
    </source>
</evidence>
<protein>
    <submittedName>
        <fullName evidence="10">KK-42-binding protein</fullName>
    </submittedName>
</protein>
<evidence type="ECO:0000256" key="7">
    <source>
        <dbReference type="SAM" id="MobiDB-lite"/>
    </source>
</evidence>
<keyword evidence="5" id="KW-0443">Lipid metabolism</keyword>
<dbReference type="GO" id="GO:0016042">
    <property type="term" value="P:lipid catabolic process"/>
    <property type="evidence" value="ECO:0007669"/>
    <property type="project" value="UniProtKB-KW"/>
</dbReference>
<evidence type="ECO:0000256" key="1">
    <source>
        <dbReference type="ARBA" id="ARBA00010701"/>
    </source>
</evidence>
<keyword evidence="3" id="KW-0378">Hydrolase</keyword>
<feature type="region of interest" description="Disordered" evidence="7">
    <location>
        <begin position="54"/>
        <end position="103"/>
    </location>
</feature>
<feature type="compositionally biased region" description="Basic and acidic residues" evidence="7">
    <location>
        <begin position="70"/>
        <end position="80"/>
    </location>
</feature>
<dbReference type="InterPro" id="IPR029058">
    <property type="entry name" value="AB_hydrolase_fold"/>
</dbReference>
<dbReference type="GO" id="GO:0016787">
    <property type="term" value="F:hydrolase activity"/>
    <property type="evidence" value="ECO:0007669"/>
    <property type="project" value="UniProtKB-KW"/>
</dbReference>
<sequence>MKAVYILLFLALAHDISGSIFRHHTLQPDTLIVDSRDYISQYQQALYEEQQRPHPAFKRGKHHHSSSQENSKEHKSKSSESDDTSTYEQKYAKPTRSHSKNKKSPLYVSVTKVNNVMSPTYGEPIMWKDLELANDQNTQVAITEDIKKIFGDAQTVMKHITEEDKTKFHEQVNAALQKNKEENLFTTVELLDKHQYPSEEHMAKTDDGYYLTIFRIPPKTPTEKVVLLMHGLMGSSDDWLLLGPQKSLAYQLADAGYDVWLGNVRGSRYSRHHVSKHPAVDEFWAYNNDDISQHDLPAIIDYILKVTGQDKLEYIGHSQGNTNAIALLAEQPWYGEKLNSLHALAPMVYMGHVRSPMFRIMAPNSPFHETLNRQLGPGLFMPTKELVHSMGGAMCEEEVGCRNVCSNVNFVMSGVNIEELDPETVPTILAHVPAGTSTKVMKHYSQNVASQEFRKYDYGAEINEHVYGTPEPPSYDLKNVKVPTWLYYGEEDWLTHPKTSRS</sequence>
<dbReference type="AlphaFoldDB" id="C7B189"/>
<evidence type="ECO:0000256" key="8">
    <source>
        <dbReference type="SAM" id="SignalP"/>
    </source>
</evidence>
<feature type="compositionally biased region" description="Basic residues" evidence="7">
    <location>
        <begin position="93"/>
        <end position="103"/>
    </location>
</feature>
<feature type="domain" description="Partial AB-hydrolase lipase" evidence="9">
    <location>
        <begin position="188"/>
        <end position="241"/>
    </location>
</feature>
<dbReference type="Gene3D" id="3.40.50.1820">
    <property type="entry name" value="alpha/beta hydrolase"/>
    <property type="match status" value="1"/>
</dbReference>
<comment type="similarity">
    <text evidence="1">Belongs to the AB hydrolase superfamily. Lipase family.</text>
</comment>
<keyword evidence="6" id="KW-0325">Glycoprotein</keyword>
<evidence type="ECO:0000256" key="3">
    <source>
        <dbReference type="ARBA" id="ARBA00022801"/>
    </source>
</evidence>
<evidence type="ECO:0000256" key="5">
    <source>
        <dbReference type="ARBA" id="ARBA00023098"/>
    </source>
</evidence>
<feature type="compositionally biased region" description="Basic residues" evidence="7">
    <location>
        <begin position="55"/>
        <end position="65"/>
    </location>
</feature>